<name>A0A815XQ51_ADIRI</name>
<feature type="non-terminal residue" evidence="7">
    <location>
        <position position="132"/>
    </location>
</feature>
<accession>A0A815XQ51</accession>
<dbReference type="GO" id="GO:0032936">
    <property type="term" value="C:SREBP-SCAP complex"/>
    <property type="evidence" value="ECO:0007669"/>
    <property type="project" value="TreeGrafter"/>
</dbReference>
<keyword evidence="5" id="KW-1133">Transmembrane helix</keyword>
<dbReference type="Proteomes" id="UP000663852">
    <property type="component" value="Unassembled WGS sequence"/>
</dbReference>
<dbReference type="GO" id="GO:0032934">
    <property type="term" value="F:sterol binding"/>
    <property type="evidence" value="ECO:0007669"/>
    <property type="project" value="InterPro"/>
</dbReference>
<feature type="transmembrane region" description="Helical" evidence="5">
    <location>
        <begin position="74"/>
        <end position="93"/>
    </location>
</feature>
<dbReference type="GO" id="GO:0045540">
    <property type="term" value="P:regulation of cholesterol biosynthetic process"/>
    <property type="evidence" value="ECO:0007669"/>
    <property type="project" value="TreeGrafter"/>
</dbReference>
<keyword evidence="5" id="KW-0812">Transmembrane</keyword>
<evidence type="ECO:0000313" key="8">
    <source>
        <dbReference type="Proteomes" id="UP000663852"/>
    </source>
</evidence>
<evidence type="ECO:0000256" key="1">
    <source>
        <dbReference type="ARBA" id="ARBA00004240"/>
    </source>
</evidence>
<keyword evidence="3" id="KW-0256">Endoplasmic reticulum</keyword>
<feature type="domain" description="SSD" evidence="6">
    <location>
        <begin position="76"/>
        <end position="132"/>
    </location>
</feature>
<dbReference type="PANTHER" id="PTHR46378">
    <property type="entry name" value="STEROL REGULATORY ELEMENT-BINDING PROTEIN CLEAVAGE-ACTIVATING PROTEIN"/>
    <property type="match status" value="1"/>
</dbReference>
<evidence type="ECO:0000256" key="5">
    <source>
        <dbReference type="SAM" id="Phobius"/>
    </source>
</evidence>
<proteinExistence type="predicted"/>
<dbReference type="GO" id="GO:0032933">
    <property type="term" value="P:SREBP signaling pathway"/>
    <property type="evidence" value="ECO:0007669"/>
    <property type="project" value="InterPro"/>
</dbReference>
<organism evidence="7 8">
    <name type="scientific">Adineta ricciae</name>
    <name type="common">Rotifer</name>
    <dbReference type="NCBI Taxonomy" id="249248"/>
    <lineage>
        <taxon>Eukaryota</taxon>
        <taxon>Metazoa</taxon>
        <taxon>Spiralia</taxon>
        <taxon>Gnathifera</taxon>
        <taxon>Rotifera</taxon>
        <taxon>Eurotatoria</taxon>
        <taxon>Bdelloidea</taxon>
        <taxon>Adinetida</taxon>
        <taxon>Adinetidae</taxon>
        <taxon>Adineta</taxon>
    </lineage>
</organism>
<dbReference type="PANTHER" id="PTHR46378:SF1">
    <property type="entry name" value="STEROL REGULATORY ELEMENT-BINDING PROTEIN CLEAVAGE-ACTIVATING PROTEIN"/>
    <property type="match status" value="1"/>
</dbReference>
<dbReference type="InterPro" id="IPR030225">
    <property type="entry name" value="SCAP"/>
</dbReference>
<evidence type="ECO:0000256" key="3">
    <source>
        <dbReference type="ARBA" id="ARBA00022824"/>
    </source>
</evidence>
<evidence type="ECO:0000259" key="6">
    <source>
        <dbReference type="PROSITE" id="PS50156"/>
    </source>
</evidence>
<protein>
    <recommendedName>
        <fullName evidence="6">SSD domain-containing protein</fullName>
    </recommendedName>
</protein>
<dbReference type="GO" id="GO:0005789">
    <property type="term" value="C:endoplasmic reticulum membrane"/>
    <property type="evidence" value="ECO:0007669"/>
    <property type="project" value="InterPro"/>
</dbReference>
<evidence type="ECO:0000313" key="7">
    <source>
        <dbReference type="EMBL" id="CAF1560974.1"/>
    </source>
</evidence>
<keyword evidence="4 5" id="KW-0472">Membrane</keyword>
<dbReference type="GO" id="GO:0000139">
    <property type="term" value="C:Golgi membrane"/>
    <property type="evidence" value="ECO:0007669"/>
    <property type="project" value="InterPro"/>
</dbReference>
<feature type="transmembrane region" description="Helical" evidence="5">
    <location>
        <begin position="105"/>
        <end position="130"/>
    </location>
</feature>
<comment type="subcellular location">
    <subcellularLocation>
        <location evidence="2">Endomembrane system</location>
    </subcellularLocation>
    <subcellularLocation>
        <location evidence="1">Endoplasmic reticulum</location>
    </subcellularLocation>
</comment>
<reference evidence="7" key="1">
    <citation type="submission" date="2021-02" db="EMBL/GenBank/DDBJ databases">
        <authorList>
            <person name="Nowell W R."/>
        </authorList>
    </citation>
    <scope>NUCLEOTIDE SEQUENCE</scope>
</reference>
<evidence type="ECO:0000256" key="4">
    <source>
        <dbReference type="ARBA" id="ARBA00023136"/>
    </source>
</evidence>
<dbReference type="AlphaFoldDB" id="A0A815XQ51"/>
<dbReference type="InterPro" id="IPR000731">
    <property type="entry name" value="SSD"/>
</dbReference>
<comment type="caution">
    <text evidence="7">The sequence shown here is derived from an EMBL/GenBank/DDBJ whole genome shotgun (WGS) entry which is preliminary data.</text>
</comment>
<feature type="non-terminal residue" evidence="7">
    <location>
        <position position="1"/>
    </location>
</feature>
<dbReference type="PROSITE" id="PS50156">
    <property type="entry name" value="SSD"/>
    <property type="match status" value="1"/>
</dbReference>
<gene>
    <name evidence="7" type="ORF">EDS130_LOCUS46578</name>
</gene>
<dbReference type="EMBL" id="CAJNOJ010002655">
    <property type="protein sequence ID" value="CAF1560974.1"/>
    <property type="molecule type" value="Genomic_DNA"/>
</dbReference>
<sequence length="132" mass="15331">YLSSLSKRYADIIFGIPQDFSSSSKQSFTYAITLLLNNASNEYRQDLKKRLFALDDQQPQQNDIMHIYFSRKSFLYYLPLLLIYIVVFLYIYYSVSQFECVKSKWGLALAATVQIVVSLLISLALSSLFYMT</sequence>
<evidence type="ECO:0000256" key="2">
    <source>
        <dbReference type="ARBA" id="ARBA00004308"/>
    </source>
</evidence>